<evidence type="ECO:0000313" key="2">
    <source>
        <dbReference type="Proteomes" id="UP000615446"/>
    </source>
</evidence>
<name>A0A8H3QAC4_9GLOM</name>
<proteinExistence type="predicted"/>
<dbReference type="EMBL" id="BLAL01000006">
    <property type="protein sequence ID" value="GES73280.1"/>
    <property type="molecule type" value="Genomic_DNA"/>
</dbReference>
<organism evidence="1 2">
    <name type="scientific">Rhizophagus clarus</name>
    <dbReference type="NCBI Taxonomy" id="94130"/>
    <lineage>
        <taxon>Eukaryota</taxon>
        <taxon>Fungi</taxon>
        <taxon>Fungi incertae sedis</taxon>
        <taxon>Mucoromycota</taxon>
        <taxon>Glomeromycotina</taxon>
        <taxon>Glomeromycetes</taxon>
        <taxon>Glomerales</taxon>
        <taxon>Glomeraceae</taxon>
        <taxon>Rhizophagus</taxon>
    </lineage>
</organism>
<dbReference type="AlphaFoldDB" id="A0A8H3QAC4"/>
<sequence>MTSTDFFSLYDCFVFFGSSRKRITRFRIPVCFVDDHRLGVVCYSVTRLEARPLLRFPFILKVILSLCTLAHCKR</sequence>
<protein>
    <submittedName>
        <fullName evidence="1">Uncharacterized protein</fullName>
    </submittedName>
</protein>
<accession>A0A8H3QAC4</accession>
<evidence type="ECO:0000313" key="1">
    <source>
        <dbReference type="EMBL" id="GES73280.1"/>
    </source>
</evidence>
<gene>
    <name evidence="1" type="ORF">RCL2_000082300</name>
</gene>
<reference evidence="1" key="1">
    <citation type="submission" date="2019-10" db="EMBL/GenBank/DDBJ databases">
        <title>Conservation and host-specific expression of non-tandemly repeated heterogenous ribosome RNA gene in arbuscular mycorrhizal fungi.</title>
        <authorList>
            <person name="Maeda T."/>
            <person name="Kobayashi Y."/>
            <person name="Nakagawa T."/>
            <person name="Ezawa T."/>
            <person name="Yamaguchi K."/>
            <person name="Bino T."/>
            <person name="Nishimoto Y."/>
            <person name="Shigenobu S."/>
            <person name="Kawaguchi M."/>
        </authorList>
    </citation>
    <scope>NUCLEOTIDE SEQUENCE</scope>
    <source>
        <strain evidence="1">HR1</strain>
    </source>
</reference>
<dbReference type="Proteomes" id="UP000615446">
    <property type="component" value="Unassembled WGS sequence"/>
</dbReference>
<comment type="caution">
    <text evidence="1">The sequence shown here is derived from an EMBL/GenBank/DDBJ whole genome shotgun (WGS) entry which is preliminary data.</text>
</comment>